<organism evidence="2 3">
    <name type="scientific">Tanacetum coccineum</name>
    <dbReference type="NCBI Taxonomy" id="301880"/>
    <lineage>
        <taxon>Eukaryota</taxon>
        <taxon>Viridiplantae</taxon>
        <taxon>Streptophyta</taxon>
        <taxon>Embryophyta</taxon>
        <taxon>Tracheophyta</taxon>
        <taxon>Spermatophyta</taxon>
        <taxon>Magnoliopsida</taxon>
        <taxon>eudicotyledons</taxon>
        <taxon>Gunneridae</taxon>
        <taxon>Pentapetalae</taxon>
        <taxon>asterids</taxon>
        <taxon>campanulids</taxon>
        <taxon>Asterales</taxon>
        <taxon>Asteraceae</taxon>
        <taxon>Asteroideae</taxon>
        <taxon>Anthemideae</taxon>
        <taxon>Anthemidinae</taxon>
        <taxon>Tanacetum</taxon>
    </lineage>
</organism>
<feature type="compositionally biased region" description="Basic and acidic residues" evidence="1">
    <location>
        <begin position="89"/>
        <end position="111"/>
    </location>
</feature>
<comment type="caution">
    <text evidence="2">The sequence shown here is derived from an EMBL/GenBank/DDBJ whole genome shotgun (WGS) entry which is preliminary data.</text>
</comment>
<evidence type="ECO:0000256" key="1">
    <source>
        <dbReference type="SAM" id="MobiDB-lite"/>
    </source>
</evidence>
<reference evidence="2" key="2">
    <citation type="submission" date="2022-01" db="EMBL/GenBank/DDBJ databases">
        <authorList>
            <person name="Yamashiro T."/>
            <person name="Shiraishi A."/>
            <person name="Satake H."/>
            <person name="Nakayama K."/>
        </authorList>
    </citation>
    <scope>NUCLEOTIDE SEQUENCE</scope>
</reference>
<sequence length="145" mass="16623">MEVRRPRCFYMNARFVLKKFEIGQALGGHMRKHKRMKHEAGEVKTADSNNVAHVLQQLKVEALQELEVEALQELKVEALQELKVDVLQEQKAKSDRSEGVMSKDDNFKEETSTSDSGRQEFQFCNLRVPVDEDEGASHIANQIHT</sequence>
<name>A0ABQ4Y768_9ASTR</name>
<feature type="region of interest" description="Disordered" evidence="1">
    <location>
        <begin position="89"/>
        <end position="120"/>
    </location>
</feature>
<dbReference type="Proteomes" id="UP001151760">
    <property type="component" value="Unassembled WGS sequence"/>
</dbReference>
<dbReference type="EMBL" id="BQNB010010119">
    <property type="protein sequence ID" value="GJS72982.1"/>
    <property type="molecule type" value="Genomic_DNA"/>
</dbReference>
<proteinExistence type="predicted"/>
<evidence type="ECO:0000313" key="3">
    <source>
        <dbReference type="Proteomes" id="UP001151760"/>
    </source>
</evidence>
<accession>A0ABQ4Y768</accession>
<evidence type="ECO:0008006" key="4">
    <source>
        <dbReference type="Google" id="ProtNLM"/>
    </source>
</evidence>
<keyword evidence="3" id="KW-1185">Reference proteome</keyword>
<protein>
    <recommendedName>
        <fullName evidence="4">C2H2-type domain-containing protein</fullName>
    </recommendedName>
</protein>
<reference evidence="2" key="1">
    <citation type="journal article" date="2022" name="Int. J. Mol. Sci.">
        <title>Draft Genome of Tanacetum Coccineum: Genomic Comparison of Closely Related Tanacetum-Family Plants.</title>
        <authorList>
            <person name="Yamashiro T."/>
            <person name="Shiraishi A."/>
            <person name="Nakayama K."/>
            <person name="Satake H."/>
        </authorList>
    </citation>
    <scope>NUCLEOTIDE SEQUENCE</scope>
</reference>
<gene>
    <name evidence="2" type="ORF">Tco_0705823</name>
</gene>
<evidence type="ECO:0000313" key="2">
    <source>
        <dbReference type="EMBL" id="GJS72982.1"/>
    </source>
</evidence>